<organism evidence="2 3">
    <name type="scientific">Erythranthe guttata</name>
    <name type="common">Yellow monkey flower</name>
    <name type="synonym">Mimulus guttatus</name>
    <dbReference type="NCBI Taxonomy" id="4155"/>
    <lineage>
        <taxon>Eukaryota</taxon>
        <taxon>Viridiplantae</taxon>
        <taxon>Streptophyta</taxon>
        <taxon>Embryophyta</taxon>
        <taxon>Tracheophyta</taxon>
        <taxon>Spermatophyta</taxon>
        <taxon>Magnoliopsida</taxon>
        <taxon>eudicotyledons</taxon>
        <taxon>Gunneridae</taxon>
        <taxon>Pentapetalae</taxon>
        <taxon>asterids</taxon>
        <taxon>lamiids</taxon>
        <taxon>Lamiales</taxon>
        <taxon>Phrymaceae</taxon>
        <taxon>Erythranthe</taxon>
    </lineage>
</organism>
<dbReference type="Pfam" id="PF07734">
    <property type="entry name" value="FBA_1"/>
    <property type="match status" value="1"/>
</dbReference>
<evidence type="ECO:0000313" key="2">
    <source>
        <dbReference type="EMBL" id="EYU24906.1"/>
    </source>
</evidence>
<dbReference type="PANTHER" id="PTHR31672">
    <property type="entry name" value="BNACNNG10540D PROTEIN"/>
    <property type="match status" value="1"/>
</dbReference>
<sequence>MSDYFPAELQSAILQKLPVKSLIRFTTVCKSWRSIITSPNFIQSHLSEGKNHTQILLKRFDQTDEREHFSLLNLVAENGALSVNSSSHLEFPVKSRTACSPIVGCCDGVVCLLETCSARSSPKDVILWNPSIRTHLVLPTPTINPKESHMVVLGFGSDANHAHHKVVRLVYKPNDFGAEVFSVKTRSWRRLSGGVGVALRALKTGYCQAYCQAFLNGVVHWLALNPVDRRASFLAFDVGDEVFGEVMLPDCLASECLKMLCIFVIGESLGVVKYNKGYESWDVWAMKEYRVKESWTKMYTVEVSARVVGFRNSGEALLALRSLGLVVYNLKTKQMQSEDLGIYGCTMLFYVDNYVESLLLL</sequence>
<dbReference type="Proteomes" id="UP000030748">
    <property type="component" value="Unassembled WGS sequence"/>
</dbReference>
<dbReference type="SMART" id="SM00256">
    <property type="entry name" value="FBOX"/>
    <property type="match status" value="1"/>
</dbReference>
<dbReference type="InterPro" id="IPR017451">
    <property type="entry name" value="F-box-assoc_interact_dom"/>
</dbReference>
<dbReference type="InterPro" id="IPR006527">
    <property type="entry name" value="F-box-assoc_dom_typ1"/>
</dbReference>
<dbReference type="PANTHER" id="PTHR31672:SF10">
    <property type="entry name" value="F-BOX DOMAIN-CONTAINING PROTEIN"/>
    <property type="match status" value="1"/>
</dbReference>
<feature type="domain" description="F-box" evidence="1">
    <location>
        <begin position="1"/>
        <end position="45"/>
    </location>
</feature>
<dbReference type="OrthoDB" id="5314306at2759"/>
<gene>
    <name evidence="2" type="ORF">MIMGU_mgv1a021233mg</name>
</gene>
<proteinExistence type="predicted"/>
<dbReference type="KEGG" id="egt:105972033"/>
<dbReference type="InterPro" id="IPR001810">
    <property type="entry name" value="F-box_dom"/>
</dbReference>
<evidence type="ECO:0000313" key="3">
    <source>
        <dbReference type="Proteomes" id="UP000030748"/>
    </source>
</evidence>
<dbReference type="AlphaFoldDB" id="A0A022QAC7"/>
<dbReference type="Gene3D" id="1.20.1280.50">
    <property type="match status" value="1"/>
</dbReference>
<protein>
    <recommendedName>
        <fullName evidence="1">F-box domain-containing protein</fullName>
    </recommendedName>
</protein>
<dbReference type="InterPro" id="IPR050796">
    <property type="entry name" value="SCF_F-box_component"/>
</dbReference>
<dbReference type="OMA" id="QHTRENI"/>
<dbReference type="PROSITE" id="PS50181">
    <property type="entry name" value="FBOX"/>
    <property type="match status" value="1"/>
</dbReference>
<dbReference type="Pfam" id="PF00646">
    <property type="entry name" value="F-box"/>
    <property type="match status" value="1"/>
</dbReference>
<reference evidence="2 3" key="1">
    <citation type="journal article" date="2013" name="Proc. Natl. Acad. Sci. U.S.A.">
        <title>Fine-scale variation in meiotic recombination in Mimulus inferred from population shotgun sequencing.</title>
        <authorList>
            <person name="Hellsten U."/>
            <person name="Wright K.M."/>
            <person name="Jenkins J."/>
            <person name="Shu S."/>
            <person name="Yuan Y."/>
            <person name="Wessler S.R."/>
            <person name="Schmutz J."/>
            <person name="Willis J.H."/>
            <person name="Rokhsar D.S."/>
        </authorList>
    </citation>
    <scope>NUCLEOTIDE SEQUENCE [LARGE SCALE GENOMIC DNA]</scope>
    <source>
        <strain evidence="3">cv. DUN x IM62</strain>
    </source>
</reference>
<dbReference type="SUPFAM" id="SSF81383">
    <property type="entry name" value="F-box domain"/>
    <property type="match status" value="1"/>
</dbReference>
<name>A0A022QAC7_ERYGU</name>
<dbReference type="EMBL" id="KI632106">
    <property type="protein sequence ID" value="EYU24906.1"/>
    <property type="molecule type" value="Genomic_DNA"/>
</dbReference>
<dbReference type="eggNOG" id="ENOG502QVMN">
    <property type="taxonomic scope" value="Eukaryota"/>
</dbReference>
<accession>A0A022QAC7</accession>
<dbReference type="STRING" id="4155.A0A022QAC7"/>
<dbReference type="NCBIfam" id="TIGR01640">
    <property type="entry name" value="F_box_assoc_1"/>
    <property type="match status" value="1"/>
</dbReference>
<evidence type="ECO:0000259" key="1">
    <source>
        <dbReference type="PROSITE" id="PS50181"/>
    </source>
</evidence>
<dbReference type="InterPro" id="IPR036047">
    <property type="entry name" value="F-box-like_dom_sf"/>
</dbReference>
<dbReference type="CDD" id="cd22157">
    <property type="entry name" value="F-box_AtFBW1-like"/>
    <property type="match status" value="1"/>
</dbReference>
<dbReference type="PhylomeDB" id="A0A022QAC7"/>
<keyword evidence="3" id="KW-1185">Reference proteome</keyword>